<name>S0EYT4_CHTCT</name>
<feature type="transmembrane region" description="Helical" evidence="1">
    <location>
        <begin position="7"/>
        <end position="25"/>
    </location>
</feature>
<keyword evidence="3" id="KW-1185">Reference proteome</keyword>
<dbReference type="PATRIC" id="fig|1303518.3.peg.1395"/>
<keyword evidence="1" id="KW-1133">Transmembrane helix</keyword>
<evidence type="ECO:0000256" key="1">
    <source>
        <dbReference type="SAM" id="Phobius"/>
    </source>
</evidence>
<feature type="transmembrane region" description="Helical" evidence="1">
    <location>
        <begin position="31"/>
        <end position="52"/>
    </location>
</feature>
<dbReference type="KEGG" id="ccz:CCALI_01365"/>
<dbReference type="HOGENOM" id="CLU_209615_0_0_0"/>
<dbReference type="RefSeq" id="WP_016482723.1">
    <property type="nucleotide sequence ID" value="NC_021487.1"/>
</dbReference>
<evidence type="ECO:0000313" key="2">
    <source>
        <dbReference type="EMBL" id="CCW35183.1"/>
    </source>
</evidence>
<organism evidence="2 3">
    <name type="scientific">Chthonomonas calidirosea (strain DSM 23976 / ICMP 18418 / T49)</name>
    <dbReference type="NCBI Taxonomy" id="1303518"/>
    <lineage>
        <taxon>Bacteria</taxon>
        <taxon>Bacillati</taxon>
        <taxon>Armatimonadota</taxon>
        <taxon>Chthonomonadia</taxon>
        <taxon>Chthonomonadales</taxon>
        <taxon>Chthonomonadaceae</taxon>
        <taxon>Chthonomonas</taxon>
    </lineage>
</organism>
<dbReference type="Proteomes" id="UP000014227">
    <property type="component" value="Chromosome I"/>
</dbReference>
<protein>
    <submittedName>
        <fullName evidence="2">Uncharacterized protein</fullName>
    </submittedName>
</protein>
<keyword evidence="1" id="KW-0812">Transmembrane</keyword>
<sequence length="60" mass="6824">MYRILMLIVSIVIAIVIWKLVVGVFAGLGGILFLIIEAALLLWLIFEIYRLLTNRNTGTY</sequence>
<keyword evidence="1" id="KW-0472">Membrane</keyword>
<evidence type="ECO:0000313" key="3">
    <source>
        <dbReference type="Proteomes" id="UP000014227"/>
    </source>
</evidence>
<accession>S0EYT4</accession>
<dbReference type="InParanoid" id="S0EYT4"/>
<dbReference type="EMBL" id="HF951689">
    <property type="protein sequence ID" value="CCW35183.1"/>
    <property type="molecule type" value="Genomic_DNA"/>
</dbReference>
<reference evidence="3" key="1">
    <citation type="submission" date="2013-03" db="EMBL/GenBank/DDBJ databases">
        <title>Genome sequence of Chthonomonas calidirosea, the first sequenced genome from the Armatimonadetes phylum (formally candidate division OP10).</title>
        <authorList>
            <person name="Lee K.C.Y."/>
            <person name="Morgan X.C."/>
            <person name="Dunfield P.F."/>
            <person name="Tamas I."/>
            <person name="Houghton K.M."/>
            <person name="Vyssotski M."/>
            <person name="Ryan J.L.J."/>
            <person name="Lagutin K."/>
            <person name="McDonald I.R."/>
            <person name="Stott M.B."/>
        </authorList>
    </citation>
    <scope>NUCLEOTIDE SEQUENCE [LARGE SCALE GENOMIC DNA]</scope>
    <source>
        <strain evidence="3">DSM 23976 / ICMP 18418 / T49</strain>
    </source>
</reference>
<proteinExistence type="predicted"/>
<gene>
    <name evidence="2" type="ORF">CCALI_01365</name>
</gene>
<dbReference type="AlphaFoldDB" id="S0EYT4"/>